<evidence type="ECO:0000313" key="5">
    <source>
        <dbReference type="Proteomes" id="UP001345013"/>
    </source>
</evidence>
<keyword evidence="2" id="KW-0663">Pyridoxal phosphate</keyword>
<dbReference type="InterPro" id="IPR000277">
    <property type="entry name" value="Cys/Met-Metab_PyrdxlP-dep_enz"/>
</dbReference>
<protein>
    <submittedName>
        <fullName evidence="4">Cystathionine gamma-synthase</fullName>
        <ecNumber evidence="4">2.5.1.48</ecNumber>
    </submittedName>
</protein>
<dbReference type="EMBL" id="JAVRRG010000010">
    <property type="protein sequence ID" value="KAK5099512.1"/>
    <property type="molecule type" value="Genomic_DNA"/>
</dbReference>
<keyword evidence="4" id="KW-0808">Transferase</keyword>
<dbReference type="InterPro" id="IPR051750">
    <property type="entry name" value="Trans-sulfuration_enzymes"/>
</dbReference>
<evidence type="ECO:0000256" key="2">
    <source>
        <dbReference type="ARBA" id="ARBA00022898"/>
    </source>
</evidence>
<comment type="cofactor">
    <cofactor evidence="1">
        <name>pyridoxal 5'-phosphate</name>
        <dbReference type="ChEBI" id="CHEBI:597326"/>
    </cofactor>
</comment>
<dbReference type="Pfam" id="PF01053">
    <property type="entry name" value="Cys_Met_Meta_PP"/>
    <property type="match status" value="1"/>
</dbReference>
<dbReference type="Proteomes" id="UP001345013">
    <property type="component" value="Unassembled WGS sequence"/>
</dbReference>
<keyword evidence="5" id="KW-1185">Reference proteome</keyword>
<proteinExistence type="predicted"/>
<evidence type="ECO:0000313" key="4">
    <source>
        <dbReference type="EMBL" id="KAK5099512.1"/>
    </source>
</evidence>
<accession>A0ABR0KKU7</accession>
<organism evidence="4 5">
    <name type="scientific">Lithohypha guttulata</name>
    <dbReference type="NCBI Taxonomy" id="1690604"/>
    <lineage>
        <taxon>Eukaryota</taxon>
        <taxon>Fungi</taxon>
        <taxon>Dikarya</taxon>
        <taxon>Ascomycota</taxon>
        <taxon>Pezizomycotina</taxon>
        <taxon>Eurotiomycetes</taxon>
        <taxon>Chaetothyriomycetidae</taxon>
        <taxon>Chaetothyriales</taxon>
        <taxon>Trichomeriaceae</taxon>
        <taxon>Lithohypha</taxon>
    </lineage>
</organism>
<dbReference type="InterPro" id="IPR015424">
    <property type="entry name" value="PyrdxlP-dep_Trfase"/>
</dbReference>
<dbReference type="SUPFAM" id="SSF53383">
    <property type="entry name" value="PLP-dependent transferases"/>
    <property type="match status" value="1"/>
</dbReference>
<comment type="caution">
    <text evidence="4">The sequence shown here is derived from an EMBL/GenBank/DDBJ whole genome shotgun (WGS) entry which is preliminary data.</text>
</comment>
<evidence type="ECO:0000256" key="1">
    <source>
        <dbReference type="ARBA" id="ARBA00001933"/>
    </source>
</evidence>
<dbReference type="GO" id="GO:0003962">
    <property type="term" value="F:cystathionine gamma-synthase activity"/>
    <property type="evidence" value="ECO:0007669"/>
    <property type="project" value="UniProtKB-EC"/>
</dbReference>
<dbReference type="InterPro" id="IPR015422">
    <property type="entry name" value="PyrdxlP-dep_Trfase_small"/>
</dbReference>
<dbReference type="PANTHER" id="PTHR42699:SF1">
    <property type="entry name" value="CYSTATHIONINE GAMMA-SYNTHASE-RELATED"/>
    <property type="match status" value="1"/>
</dbReference>
<dbReference type="InterPro" id="IPR015421">
    <property type="entry name" value="PyrdxlP-dep_Trfase_major"/>
</dbReference>
<feature type="region of interest" description="Disordered" evidence="3">
    <location>
        <begin position="173"/>
        <end position="218"/>
    </location>
</feature>
<dbReference type="PANTHER" id="PTHR42699">
    <property type="match status" value="1"/>
</dbReference>
<dbReference type="Gene3D" id="3.40.640.10">
    <property type="entry name" value="Type I PLP-dependent aspartate aminotransferase-like (Major domain)"/>
    <property type="match status" value="1"/>
</dbReference>
<reference evidence="4 5" key="1">
    <citation type="submission" date="2023-08" db="EMBL/GenBank/DDBJ databases">
        <title>Black Yeasts Isolated from many extreme environments.</title>
        <authorList>
            <person name="Coleine C."/>
            <person name="Stajich J.E."/>
            <person name="Selbmann L."/>
        </authorList>
    </citation>
    <scope>NUCLEOTIDE SEQUENCE [LARGE SCALE GENOMIC DNA]</scope>
    <source>
        <strain evidence="4 5">CCFEE 5885</strain>
    </source>
</reference>
<dbReference type="Gene3D" id="3.90.1150.10">
    <property type="entry name" value="Aspartate Aminotransferase, domain 1"/>
    <property type="match status" value="1"/>
</dbReference>
<evidence type="ECO:0000256" key="3">
    <source>
        <dbReference type="SAM" id="MobiDB-lite"/>
    </source>
</evidence>
<feature type="compositionally biased region" description="Polar residues" evidence="3">
    <location>
        <begin position="201"/>
        <end position="214"/>
    </location>
</feature>
<name>A0ABR0KKU7_9EURO</name>
<gene>
    <name evidence="4" type="primary">STR2</name>
    <name evidence="4" type="ORF">LTR24_001410</name>
</gene>
<sequence>MLAAVGQPVPNVPHACSVSLPTWKANVGYEEGDDWVVSKMKTGYPRFFIHLTIRELEKEILSQYGNSGEKVMLFPSKRTAQMCQAFFHDKRPGISKTVRLLHLEPTSSQSQNTKYVLSKLSCVFFPAADFPTAKQVWQHSGAGISSRRAEFCLKALKEGYLFPVNGPAVASSAHHDVFSKGPRRYQRGTSQNNIPYGVNGHSHSQSNGDYTSGSDDQDHDQFIEERFGRNLNAKNAAKVKLAVRRRIAGSLTENSDLDDALAASESCSQKERQNEIVEGDRLRDVSEDDVYLYPTGMNAIFSAHQLVMDEAQKRGKPPLKSICFGFPYIDTLKVLEKWGPGAEFYGNGTDEDLDDLERRLENGERFTALFTEFPSNPLLRSPNMARIRQLADKYDFVVVVDETVGNYININVLPHADIVVSSLTKIFTGECNVMGGSLVFNNSQRLFQKLKDVLQQQYEDNYWAEDAVFMERNSRDFVSRIERINVNAETMAATLKKSPFVKEVYYPSMVPSKKYYDACKTSNGGYGGLLSVTFHNPQHSPIFFDNLAIQKGPSLGTNFSLSCPFVILAHYTELDWVQQFGVDPYLVRISVGLEDPAELTKICEKALDAIAQP</sequence>
<dbReference type="EC" id="2.5.1.48" evidence="4"/>